<accession>A0A516Q4L1</accession>
<organism evidence="3 4">
    <name type="scientific">Microlunatus elymi</name>
    <dbReference type="NCBI Taxonomy" id="2596828"/>
    <lineage>
        <taxon>Bacteria</taxon>
        <taxon>Bacillati</taxon>
        <taxon>Actinomycetota</taxon>
        <taxon>Actinomycetes</taxon>
        <taxon>Propionibacteriales</taxon>
        <taxon>Propionibacteriaceae</taxon>
        <taxon>Microlunatus</taxon>
    </lineage>
</organism>
<evidence type="ECO:0000259" key="2">
    <source>
        <dbReference type="Pfam" id="PF07364"/>
    </source>
</evidence>
<dbReference type="PIRSF" id="PIRSF012702">
    <property type="entry name" value="UCP012702"/>
    <property type="match status" value="1"/>
</dbReference>
<evidence type="ECO:0000259" key="1">
    <source>
        <dbReference type="Pfam" id="PF07171"/>
    </source>
</evidence>
<dbReference type="EMBL" id="CP041692">
    <property type="protein sequence ID" value="QDP98369.1"/>
    <property type="molecule type" value="Genomic_DNA"/>
</dbReference>
<name>A0A516Q4L1_9ACTN</name>
<proteinExistence type="predicted"/>
<dbReference type="OrthoDB" id="9815420at2"/>
<dbReference type="Proteomes" id="UP000319263">
    <property type="component" value="Chromosome"/>
</dbReference>
<evidence type="ECO:0000313" key="4">
    <source>
        <dbReference type="Proteomes" id="UP000319263"/>
    </source>
</evidence>
<dbReference type="Pfam" id="PF07364">
    <property type="entry name" value="DUF1485"/>
    <property type="match status" value="1"/>
</dbReference>
<dbReference type="KEGG" id="mik:FOE78_22885"/>
<dbReference type="AlphaFoldDB" id="A0A516Q4L1"/>
<reference evidence="3 4" key="1">
    <citation type="submission" date="2019-07" db="EMBL/GenBank/DDBJ databases">
        <title>Microlunatus dokdonensis sp. nov. isolated from the rhizospheric soil of the wild plant Elymus tsukushiensis.</title>
        <authorList>
            <person name="Ghim S.-Y."/>
            <person name="Hwang Y.-J."/>
            <person name="Son J.-S."/>
            <person name="Shin J.-H."/>
        </authorList>
    </citation>
    <scope>NUCLEOTIDE SEQUENCE [LARGE SCALE GENOMIC DNA]</scope>
    <source>
        <strain evidence="3 4">KUDC0627</strain>
    </source>
</reference>
<dbReference type="InterPro" id="IPR009197">
    <property type="entry name" value="MlrC"/>
</dbReference>
<gene>
    <name evidence="3" type="ORF">FOE78_22885</name>
</gene>
<dbReference type="RefSeq" id="WP_143988308.1">
    <property type="nucleotide sequence ID" value="NZ_CP041692.1"/>
</dbReference>
<dbReference type="InterPro" id="IPR010799">
    <property type="entry name" value="MlrC_C"/>
</dbReference>
<sequence length="540" mass="57701">MALPASQIWSGSLPPIEAGGIARPRIGIGGMSIEASTFSPHVSGPEAFTVRRGKELMDYYPFFVGPGSTVDDRLSEARAAVDDLGPEADWVPLVHARSLPGGAVDPDFYVAVKDELIAAVRASIAEDGPFDGFYFDIHGAMSVLGMTDAEGDLATALREALGPDTLMSTSMDLHGNVSRELLDATDLITCYRMAPHEDAMNTKQRAVFNLLSRLRAGTGSDPQARRPYKAWRQVPVLLPGEKTSTRLEPAKSIYAEVPEVEALDGVVDAAIWVGYAWADEPRCQCAVVVTGDDQDVIAREAERLARLYWEAREDFVFVADALPLGEALDAALADGAPRPFVISDSGDNPTAGGTGDVSWTLGELLQRPELSDSDASRTELTVIHASIFDPVAVAAAVEAGVGATVRVDVGGHVDGGPRGPVPMTAEVFSITAGDPTAGTQVVLRQGSVYEIVTERRKPFHKLADFTKLGLDPQSADIILVKIGYLEPELYELAAGWKLGLTPGGVDQDLLRLGHHRLQPGVFPFDTSATDPDLTPVVTRR</sequence>
<evidence type="ECO:0000313" key="3">
    <source>
        <dbReference type="EMBL" id="QDP98369.1"/>
    </source>
</evidence>
<keyword evidence="4" id="KW-1185">Reference proteome</keyword>
<dbReference type="InterPro" id="IPR015995">
    <property type="entry name" value="MlrC_N"/>
</dbReference>
<feature type="domain" description="Microcystin LR degradation protein MlrC C-terminal" evidence="1">
    <location>
        <begin position="342"/>
        <end position="516"/>
    </location>
</feature>
<feature type="domain" description="Microcystin LR degradation protein MlrC N-terminal" evidence="2">
    <location>
        <begin position="25"/>
        <end position="331"/>
    </location>
</feature>
<protein>
    <submittedName>
        <fullName evidence="3">M81 family metallopeptidase</fullName>
    </submittedName>
</protein>
<dbReference type="Pfam" id="PF07171">
    <property type="entry name" value="MlrC_C"/>
    <property type="match status" value="1"/>
</dbReference>